<feature type="compositionally biased region" description="Polar residues" evidence="1">
    <location>
        <begin position="114"/>
        <end position="134"/>
    </location>
</feature>
<accession>W5MB31</accession>
<dbReference type="SUPFAM" id="SSF89837">
    <property type="entry name" value="Doublecortin (DC)"/>
    <property type="match status" value="1"/>
</dbReference>
<feature type="domain" description="DCDC1 second doublecortin-like" evidence="2">
    <location>
        <begin position="291"/>
        <end position="326"/>
    </location>
</feature>
<feature type="region of interest" description="Disordered" evidence="1">
    <location>
        <begin position="1"/>
        <end position="35"/>
    </location>
</feature>
<dbReference type="HOGENOM" id="CLU_067120_0_0_1"/>
<dbReference type="CDD" id="cd17155">
    <property type="entry name" value="DCX_DCDC1"/>
    <property type="match status" value="1"/>
</dbReference>
<organism evidence="3 4">
    <name type="scientific">Lepisosteus oculatus</name>
    <name type="common">Spotted gar</name>
    <dbReference type="NCBI Taxonomy" id="7918"/>
    <lineage>
        <taxon>Eukaryota</taxon>
        <taxon>Metazoa</taxon>
        <taxon>Chordata</taxon>
        <taxon>Craniata</taxon>
        <taxon>Vertebrata</taxon>
        <taxon>Euteleostomi</taxon>
        <taxon>Actinopterygii</taxon>
        <taxon>Neopterygii</taxon>
        <taxon>Holostei</taxon>
        <taxon>Semionotiformes</taxon>
        <taxon>Lepisosteidae</taxon>
        <taxon>Lepisosteus</taxon>
    </lineage>
</organism>
<dbReference type="InterPro" id="IPR043188">
    <property type="entry name" value="DCDC1"/>
</dbReference>
<protein>
    <recommendedName>
        <fullName evidence="2">DCDC1 second doublecortin-like domain-containing protein</fullName>
    </recommendedName>
</protein>
<dbReference type="PANTHER" id="PTHR46302:SF3">
    <property type="entry name" value="DOUBLECORTIN DOMAIN-CONTAINING PROTEIN 1"/>
    <property type="match status" value="1"/>
</dbReference>
<dbReference type="GeneTree" id="ENSGT00390000016867"/>
<evidence type="ECO:0000259" key="2">
    <source>
        <dbReference type="Pfam" id="PF24478"/>
    </source>
</evidence>
<dbReference type="OMA" id="WFISASK"/>
<dbReference type="Ensembl" id="ENSLOCT00000005598.1">
    <property type="protein sequence ID" value="ENSLOCP00000005590.1"/>
    <property type="gene ID" value="ENSLOCG00000004669.1"/>
</dbReference>
<dbReference type="Pfam" id="PF24478">
    <property type="entry name" value="DCX2_DCDC1"/>
    <property type="match status" value="2"/>
</dbReference>
<sequence>MASVRRPASSSTTDSKTSGKTEGSRRPCSASPGSLQSSLEDLLVQKYNERFNATLTSTACHLPRKFLSPYESKTLKECKKRRHSAHLSLGSRPLSTAFAMGSQSRDCHSDENSSVKSNEGASECNSSTSNSINRTGPILPSKGKRPFSAPGSQLRMAKKSSQCIWCSTFQRKSPVFKYKPWIIRVIAYKNGSRCTFARVTAPNMNMLLEECTIKLKLNTAARRVFLANGEEAFEPKDIPHDADVYISSGEVFVDPFKEVKDHLSLAKEASWTMNGVVLPNDAKRGKTKVSLSQRLRRLSEKTAMRVLVFKNGTGRTGYEVTSAKDQ</sequence>
<dbReference type="InParanoid" id="W5MB31"/>
<dbReference type="GO" id="GO:0008017">
    <property type="term" value="F:microtubule binding"/>
    <property type="evidence" value="ECO:0007669"/>
    <property type="project" value="InterPro"/>
</dbReference>
<dbReference type="GO" id="GO:0035556">
    <property type="term" value="P:intracellular signal transduction"/>
    <property type="evidence" value="ECO:0007669"/>
    <property type="project" value="InterPro"/>
</dbReference>
<evidence type="ECO:0000313" key="4">
    <source>
        <dbReference type="Proteomes" id="UP000018468"/>
    </source>
</evidence>
<feature type="region of interest" description="Disordered" evidence="1">
    <location>
        <begin position="100"/>
        <end position="151"/>
    </location>
</feature>
<dbReference type="InterPro" id="IPR056415">
    <property type="entry name" value="DCX2_DCDC1"/>
</dbReference>
<reference evidence="3" key="2">
    <citation type="submission" date="2025-08" db="UniProtKB">
        <authorList>
            <consortium name="Ensembl"/>
        </authorList>
    </citation>
    <scope>IDENTIFICATION</scope>
</reference>
<reference evidence="3" key="3">
    <citation type="submission" date="2025-09" db="UniProtKB">
        <authorList>
            <consortium name="Ensembl"/>
        </authorList>
    </citation>
    <scope>IDENTIFICATION</scope>
</reference>
<dbReference type="AlphaFoldDB" id="W5MB31"/>
<dbReference type="Bgee" id="ENSLOCG00000004669">
    <property type="expression patterns" value="Expressed in testis and 2 other cell types or tissues"/>
</dbReference>
<reference evidence="4" key="1">
    <citation type="submission" date="2011-12" db="EMBL/GenBank/DDBJ databases">
        <title>The Draft Genome of Lepisosteus oculatus.</title>
        <authorList>
            <consortium name="The Broad Institute Genome Assembly &amp; Analysis Group"/>
            <consortium name="Computational R&amp;D Group"/>
            <consortium name="and Sequencing Platform"/>
            <person name="Di Palma F."/>
            <person name="Alfoldi J."/>
            <person name="Johnson J."/>
            <person name="Berlin A."/>
            <person name="Gnerre S."/>
            <person name="Jaffe D."/>
            <person name="MacCallum I."/>
            <person name="Young S."/>
            <person name="Walker B.J."/>
            <person name="Lander E.S."/>
            <person name="Lindblad-Toh K."/>
        </authorList>
    </citation>
    <scope>NUCLEOTIDE SEQUENCE [LARGE SCALE GENOMIC DNA]</scope>
</reference>
<dbReference type="PANTHER" id="PTHR46302">
    <property type="entry name" value="DOUBLECORTIN DOMAIN-CONTAINING PROTEIN 1"/>
    <property type="match status" value="1"/>
</dbReference>
<dbReference type="Gene3D" id="3.10.20.230">
    <property type="entry name" value="Doublecortin domain"/>
    <property type="match status" value="1"/>
</dbReference>
<dbReference type="EMBL" id="AHAT01008221">
    <property type="status" value="NOT_ANNOTATED_CDS"/>
    <property type="molecule type" value="Genomic_DNA"/>
</dbReference>
<dbReference type="eggNOG" id="ENOG502RKGR">
    <property type="taxonomic scope" value="Eukaryota"/>
</dbReference>
<name>W5MB31_LEPOC</name>
<dbReference type="GO" id="GO:1902412">
    <property type="term" value="P:regulation of mitotic cytokinesis"/>
    <property type="evidence" value="ECO:0007669"/>
    <property type="project" value="InterPro"/>
</dbReference>
<evidence type="ECO:0000313" key="3">
    <source>
        <dbReference type="Ensembl" id="ENSLOCP00000005590.1"/>
    </source>
</evidence>
<evidence type="ECO:0000256" key="1">
    <source>
        <dbReference type="SAM" id="MobiDB-lite"/>
    </source>
</evidence>
<keyword evidence="4" id="KW-1185">Reference proteome</keyword>
<dbReference type="InterPro" id="IPR036572">
    <property type="entry name" value="Doublecortin_dom_sf"/>
</dbReference>
<feature type="domain" description="DCDC1 second doublecortin-like" evidence="2">
    <location>
        <begin position="183"/>
        <end position="248"/>
    </location>
</feature>
<proteinExistence type="predicted"/>
<dbReference type="Proteomes" id="UP000018468">
    <property type="component" value="Linkage group LG27"/>
</dbReference>
<dbReference type="STRING" id="7918.ENSLOCP00000005590"/>